<evidence type="ECO:0000256" key="17">
    <source>
        <dbReference type="PROSITE-ProRule" id="PRU00091"/>
    </source>
</evidence>
<evidence type="ECO:0000256" key="11">
    <source>
        <dbReference type="ARBA" id="ARBA00022963"/>
    </source>
</evidence>
<dbReference type="GO" id="GO:0016298">
    <property type="term" value="F:lipase activity"/>
    <property type="evidence" value="ECO:0007669"/>
    <property type="project" value="TreeGrafter"/>
</dbReference>
<evidence type="ECO:0000256" key="15">
    <source>
        <dbReference type="ARBA" id="ARBA00024531"/>
    </source>
</evidence>
<organism evidence="20 21">
    <name type="scientific">Triparma laevis f. longispina</name>
    <dbReference type="NCBI Taxonomy" id="1714387"/>
    <lineage>
        <taxon>Eukaryota</taxon>
        <taxon>Sar</taxon>
        <taxon>Stramenopiles</taxon>
        <taxon>Ochrophyta</taxon>
        <taxon>Bolidophyceae</taxon>
        <taxon>Parmales</taxon>
        <taxon>Triparmaceae</taxon>
        <taxon>Triparma</taxon>
    </lineage>
</organism>
<dbReference type="InterPro" id="IPR002921">
    <property type="entry name" value="Fungal_lipase-type"/>
</dbReference>
<keyword evidence="6" id="KW-0479">Metal-binding</keyword>
<feature type="domain" description="FYVE-type" evidence="19">
    <location>
        <begin position="771"/>
        <end position="837"/>
    </location>
</feature>
<evidence type="ECO:0000313" key="21">
    <source>
        <dbReference type="Proteomes" id="UP001165122"/>
    </source>
</evidence>
<evidence type="ECO:0000256" key="7">
    <source>
        <dbReference type="ARBA" id="ARBA00022771"/>
    </source>
</evidence>
<dbReference type="Pfam" id="PF01363">
    <property type="entry name" value="FYVE"/>
    <property type="match status" value="1"/>
</dbReference>
<dbReference type="InterPro" id="IPR011011">
    <property type="entry name" value="Znf_FYVE_PHD"/>
</dbReference>
<comment type="subcellular location">
    <subcellularLocation>
        <location evidence="2">Cell membrane</location>
        <topology evidence="2">Multi-pass membrane protein</topology>
    </subcellularLocation>
</comment>
<protein>
    <recommendedName>
        <fullName evidence="16">sn-1-specific diacylglycerol lipase</fullName>
        <ecNumber evidence="16">3.1.1.116</ecNumber>
    </recommendedName>
</protein>
<dbReference type="InterPro" id="IPR017455">
    <property type="entry name" value="Znf_FYVE-rel"/>
</dbReference>
<dbReference type="PROSITE" id="PS50178">
    <property type="entry name" value="ZF_FYVE"/>
    <property type="match status" value="1"/>
</dbReference>
<evidence type="ECO:0000256" key="10">
    <source>
        <dbReference type="ARBA" id="ARBA00022837"/>
    </source>
</evidence>
<evidence type="ECO:0000256" key="13">
    <source>
        <dbReference type="ARBA" id="ARBA00023098"/>
    </source>
</evidence>
<dbReference type="SUPFAM" id="SSF53474">
    <property type="entry name" value="alpha/beta-Hydrolases"/>
    <property type="match status" value="1"/>
</dbReference>
<dbReference type="InterPro" id="IPR000306">
    <property type="entry name" value="Znf_FYVE"/>
</dbReference>
<keyword evidence="5" id="KW-0812">Transmembrane</keyword>
<keyword evidence="11" id="KW-0442">Lipid degradation</keyword>
<keyword evidence="3" id="KW-1003">Cell membrane</keyword>
<dbReference type="InterPro" id="IPR013083">
    <property type="entry name" value="Znf_RING/FYVE/PHD"/>
</dbReference>
<name>A0A9W7E2P4_9STRA</name>
<dbReference type="InterPro" id="IPR029058">
    <property type="entry name" value="AB_hydrolase_fold"/>
</dbReference>
<reference evidence="21" key="1">
    <citation type="journal article" date="2023" name="Commun. Biol.">
        <title>Genome analysis of Parmales, the sister group of diatoms, reveals the evolutionary specialization of diatoms from phago-mixotrophs to photoautotrophs.</title>
        <authorList>
            <person name="Ban H."/>
            <person name="Sato S."/>
            <person name="Yoshikawa S."/>
            <person name="Yamada K."/>
            <person name="Nakamura Y."/>
            <person name="Ichinomiya M."/>
            <person name="Sato N."/>
            <person name="Blanc-Mathieu R."/>
            <person name="Endo H."/>
            <person name="Kuwata A."/>
            <person name="Ogata H."/>
        </authorList>
    </citation>
    <scope>NUCLEOTIDE SEQUENCE [LARGE SCALE GENOMIC DNA]</scope>
    <source>
        <strain evidence="21">NIES 3700</strain>
    </source>
</reference>
<dbReference type="GO" id="GO:0008270">
    <property type="term" value="F:zinc ion binding"/>
    <property type="evidence" value="ECO:0007669"/>
    <property type="project" value="UniProtKB-KW"/>
</dbReference>
<keyword evidence="7 17" id="KW-0863">Zinc-finger</keyword>
<dbReference type="PANTHER" id="PTHR45792:SF8">
    <property type="entry name" value="DIACYLGLYCEROL LIPASE-ALPHA"/>
    <property type="match status" value="1"/>
</dbReference>
<dbReference type="EC" id="3.1.1.116" evidence="16"/>
<feature type="region of interest" description="Disordered" evidence="18">
    <location>
        <begin position="1"/>
        <end position="27"/>
    </location>
</feature>
<dbReference type="Gene3D" id="3.40.50.1820">
    <property type="entry name" value="alpha/beta hydrolase"/>
    <property type="match status" value="1"/>
</dbReference>
<dbReference type="Proteomes" id="UP001165122">
    <property type="component" value="Unassembled WGS sequence"/>
</dbReference>
<evidence type="ECO:0000256" key="4">
    <source>
        <dbReference type="ARBA" id="ARBA00022553"/>
    </source>
</evidence>
<comment type="catalytic activity">
    <reaction evidence="15">
        <text>a 1,2-diacyl-sn-glycerol + H2O = a 2-acylglycerol + a fatty acid + H(+)</text>
        <dbReference type="Rhea" id="RHEA:33275"/>
        <dbReference type="ChEBI" id="CHEBI:15377"/>
        <dbReference type="ChEBI" id="CHEBI:15378"/>
        <dbReference type="ChEBI" id="CHEBI:17389"/>
        <dbReference type="ChEBI" id="CHEBI:17815"/>
        <dbReference type="ChEBI" id="CHEBI:28868"/>
        <dbReference type="EC" id="3.1.1.116"/>
    </reaction>
    <physiologicalReaction direction="left-to-right" evidence="15">
        <dbReference type="Rhea" id="RHEA:33276"/>
    </physiologicalReaction>
</comment>
<dbReference type="SMART" id="SM00064">
    <property type="entry name" value="FYVE"/>
    <property type="match status" value="2"/>
</dbReference>
<feature type="region of interest" description="Disordered" evidence="18">
    <location>
        <begin position="286"/>
        <end position="307"/>
    </location>
</feature>
<evidence type="ECO:0000256" key="9">
    <source>
        <dbReference type="ARBA" id="ARBA00022833"/>
    </source>
</evidence>
<comment type="cofactor">
    <cofactor evidence="1">
        <name>Ca(2+)</name>
        <dbReference type="ChEBI" id="CHEBI:29108"/>
    </cofactor>
</comment>
<keyword evidence="21" id="KW-1185">Reference proteome</keyword>
<dbReference type="Gene3D" id="3.30.40.10">
    <property type="entry name" value="Zinc/RING finger domain, C3HC4 (zinc finger)"/>
    <property type="match status" value="1"/>
</dbReference>
<dbReference type="EMBL" id="BRXW01000525">
    <property type="protein sequence ID" value="GMH63065.1"/>
    <property type="molecule type" value="Genomic_DNA"/>
</dbReference>
<evidence type="ECO:0000313" key="20">
    <source>
        <dbReference type="EMBL" id="GMH63065.1"/>
    </source>
</evidence>
<dbReference type="InterPro" id="IPR052214">
    <property type="entry name" value="DAG_Lipase-Related"/>
</dbReference>
<dbReference type="GO" id="GO:0005886">
    <property type="term" value="C:plasma membrane"/>
    <property type="evidence" value="ECO:0007669"/>
    <property type="project" value="UniProtKB-SubCell"/>
</dbReference>
<dbReference type="GO" id="GO:0016042">
    <property type="term" value="P:lipid catabolic process"/>
    <property type="evidence" value="ECO:0007669"/>
    <property type="project" value="UniProtKB-KW"/>
</dbReference>
<evidence type="ECO:0000256" key="5">
    <source>
        <dbReference type="ARBA" id="ARBA00022692"/>
    </source>
</evidence>
<dbReference type="SUPFAM" id="SSF57903">
    <property type="entry name" value="FYVE/PHD zinc finger"/>
    <property type="match status" value="1"/>
</dbReference>
<evidence type="ECO:0000256" key="8">
    <source>
        <dbReference type="ARBA" id="ARBA00022801"/>
    </source>
</evidence>
<sequence length="875" mass="98281">MSLPSFPFQSTNDLNEPLPGYDDRQWGGNGAYTSLPYDLRQMVEEWRSPANTAELPDDELLTLSRLHRPAPLPLPPPPANPPDPPRCHQCFLNSTLPTNPSNIPPTLSDLKDITLKQCKLCSLTFCLSHLPHQSPLPAYSLPTSHLLCTPCHTNLTQTLHLERTRWRTCRIRDYLNNNLTPFYTTEKDSTTKKIKRVVTYTLQFLKNLPLTPGITLSAEFLHLLRLHGLTGIYSLILHNEFLVAAEMLKRTCDLERWPMSLGSLTAAIYYLLALRRREIGEDWGKRHQEHRVKETPTPIPDSTSKPPDIDDLINKADSFLNDPTTISTPSDPPAICSEADPATLRSFLNYAPFALSFIYSLDLISFQVLSAQKGYSTIYAHYKQEPLQSCKPGYAVLGSKKDRICLVVIRGTNSLQDVVTDLKCQVVPFPTTVESKGEEGWEEVVGWEEAGLGLEGMVKSGEWVFNEIWSSVKKLLEKGYRLRITGHSLGAGVACFLGHLMRRRCEVLNWLCEDLIRVYAFGAPSCVCHDLAEQMEDYVSSVVLGDDIVTRVSQKSVRKLVGELRKVERSWVESNLGEDLEAVTRRVGEVWRPRERNSFVKSDLTENDSRSPPKPALAPIVDKVIDLGKSLYYEAEETLMESDESLGLDNTNETLGASLEGSVDSLEPSDLPPPPENSELIIDDEEPPSANLNDPYIIPPIPLPTTYIPGKIHHIYLHNSVYRCVIVPRDFPDITEIQLTAEMISDHSTERYYEAIKESITGSGGVEWQNFQDAETCHCCSSKFTWNSTSESSAQTARDKHNCFACGLLVCDPCSERRKGLPEWGVEGERRVCDSCYFMDVGGRSFTEDDEEELRKGGRRRSIVGDMAESLRNGS</sequence>
<evidence type="ECO:0000256" key="3">
    <source>
        <dbReference type="ARBA" id="ARBA00022475"/>
    </source>
</evidence>
<gene>
    <name evidence="20" type="ORF">TrLO_g13762</name>
</gene>
<evidence type="ECO:0000256" key="2">
    <source>
        <dbReference type="ARBA" id="ARBA00004651"/>
    </source>
</evidence>
<evidence type="ECO:0000256" key="18">
    <source>
        <dbReference type="SAM" id="MobiDB-lite"/>
    </source>
</evidence>
<evidence type="ECO:0000256" key="12">
    <source>
        <dbReference type="ARBA" id="ARBA00022989"/>
    </source>
</evidence>
<keyword evidence="10" id="KW-0106">Calcium</keyword>
<evidence type="ECO:0000259" key="19">
    <source>
        <dbReference type="PROSITE" id="PS50178"/>
    </source>
</evidence>
<dbReference type="PANTHER" id="PTHR45792">
    <property type="entry name" value="DIACYLGLYCEROL LIPASE HOMOLOG-RELATED"/>
    <property type="match status" value="1"/>
</dbReference>
<dbReference type="Pfam" id="PF01764">
    <property type="entry name" value="Lipase_3"/>
    <property type="match status" value="1"/>
</dbReference>
<keyword evidence="9" id="KW-0862">Zinc</keyword>
<evidence type="ECO:0000256" key="1">
    <source>
        <dbReference type="ARBA" id="ARBA00001913"/>
    </source>
</evidence>
<keyword evidence="14" id="KW-0472">Membrane</keyword>
<proteinExistence type="predicted"/>
<feature type="region of interest" description="Disordered" evidence="18">
    <location>
        <begin position="849"/>
        <end position="875"/>
    </location>
</feature>
<dbReference type="CDD" id="cd00519">
    <property type="entry name" value="Lipase_3"/>
    <property type="match status" value="1"/>
</dbReference>
<dbReference type="OrthoDB" id="70570at2759"/>
<keyword evidence="13" id="KW-0443">Lipid metabolism</keyword>
<comment type="caution">
    <text evidence="20">The sequence shown here is derived from an EMBL/GenBank/DDBJ whole genome shotgun (WGS) entry which is preliminary data.</text>
</comment>
<keyword evidence="12" id="KW-1133">Transmembrane helix</keyword>
<keyword evidence="4" id="KW-0597">Phosphoprotein</keyword>
<accession>A0A9W7E2P4</accession>
<evidence type="ECO:0000256" key="6">
    <source>
        <dbReference type="ARBA" id="ARBA00022723"/>
    </source>
</evidence>
<evidence type="ECO:0000256" key="16">
    <source>
        <dbReference type="ARBA" id="ARBA00026104"/>
    </source>
</evidence>
<keyword evidence="8" id="KW-0378">Hydrolase</keyword>
<evidence type="ECO:0000256" key="14">
    <source>
        <dbReference type="ARBA" id="ARBA00023136"/>
    </source>
</evidence>
<dbReference type="AlphaFoldDB" id="A0A9W7E2P4"/>